<proteinExistence type="predicted"/>
<sequence length="39" mass="4115">MLGGSGGRGTEPSLTLGRFVATRLPIFLSWSPRGQPSRA</sequence>
<protein>
    <submittedName>
        <fullName evidence="1">Uncharacterized protein</fullName>
    </submittedName>
</protein>
<organism evidence="1 2">
    <name type="scientific">Rhodococcus rhodnii LMG 5362</name>
    <dbReference type="NCBI Taxonomy" id="1273125"/>
    <lineage>
        <taxon>Bacteria</taxon>
        <taxon>Bacillati</taxon>
        <taxon>Actinomycetota</taxon>
        <taxon>Actinomycetes</taxon>
        <taxon>Mycobacteriales</taxon>
        <taxon>Nocardiaceae</taxon>
        <taxon>Rhodococcus</taxon>
    </lineage>
</organism>
<reference evidence="1 2" key="1">
    <citation type="journal article" date="2013" name="Genome Announc.">
        <title>Draft Genome Sequence of Rhodococcus rhodnii Strain LMG5362, a Symbiont of Rhodnius prolixus (Hemiptera, Reduviidae, Triatominae), the Principle Vector of Trypanosoma cruzi.</title>
        <authorList>
            <person name="Pachebat J.A."/>
            <person name="van Keulen G."/>
            <person name="Whitten M.M."/>
            <person name="Girdwood S."/>
            <person name="Del Sol R."/>
            <person name="Dyson P.J."/>
            <person name="Facey P.D."/>
        </authorList>
    </citation>
    <scope>NUCLEOTIDE SEQUENCE [LARGE SCALE GENOMIC DNA]</scope>
    <source>
        <strain evidence="1 2">LMG 5362</strain>
    </source>
</reference>
<gene>
    <name evidence="1" type="ORF">Rrhod_0686</name>
</gene>
<evidence type="ECO:0000313" key="1">
    <source>
        <dbReference type="EMBL" id="EOM78012.1"/>
    </source>
</evidence>
<dbReference type="AlphaFoldDB" id="R7WRQ1"/>
<evidence type="ECO:0000313" key="2">
    <source>
        <dbReference type="Proteomes" id="UP000013525"/>
    </source>
</evidence>
<name>R7WRQ1_9NOCA</name>
<dbReference type="EMBL" id="APMY01000020">
    <property type="protein sequence ID" value="EOM78012.1"/>
    <property type="molecule type" value="Genomic_DNA"/>
</dbReference>
<dbReference type="Proteomes" id="UP000013525">
    <property type="component" value="Unassembled WGS sequence"/>
</dbReference>
<dbReference type="PATRIC" id="fig|1273125.3.peg.662"/>
<keyword evidence="2" id="KW-1185">Reference proteome</keyword>
<comment type="caution">
    <text evidence="1">The sequence shown here is derived from an EMBL/GenBank/DDBJ whole genome shotgun (WGS) entry which is preliminary data.</text>
</comment>
<accession>R7WRQ1</accession>